<evidence type="ECO:0000256" key="7">
    <source>
        <dbReference type="RuleBase" id="RU004020"/>
    </source>
</evidence>
<dbReference type="GO" id="GO:0003700">
    <property type="term" value="F:DNA-binding transcription factor activity"/>
    <property type="evidence" value="ECO:0007669"/>
    <property type="project" value="InterPro"/>
</dbReference>
<dbReference type="InParanoid" id="L5KJ58"/>
<gene>
    <name evidence="10" type="ORF">PAL_GLEAN10002871</name>
</gene>
<keyword evidence="3" id="KW-0805">Transcription regulation</keyword>
<dbReference type="SUPFAM" id="SSF46785">
    <property type="entry name" value="Winged helix' DNA-binding domain"/>
    <property type="match status" value="1"/>
</dbReference>
<name>L5KJ58_PTEAL</name>
<dbReference type="SMART" id="SM00415">
    <property type="entry name" value="HSF"/>
    <property type="match status" value="1"/>
</dbReference>
<dbReference type="PANTHER" id="PTHR10015:SF140">
    <property type="entry name" value="HEAT SHOCK TRANSCRIPTION FACTOR, X-LINKED MEMBER 3-RELATED"/>
    <property type="match status" value="1"/>
</dbReference>
<comment type="similarity">
    <text evidence="2 7">Belongs to the HSF family.</text>
</comment>
<protein>
    <submittedName>
        <fullName evidence="10">Heat shock transcription factor, Y-linked</fullName>
    </submittedName>
</protein>
<organism evidence="10 11">
    <name type="scientific">Pteropus alecto</name>
    <name type="common">Black flying fox</name>
    <dbReference type="NCBI Taxonomy" id="9402"/>
    <lineage>
        <taxon>Eukaryota</taxon>
        <taxon>Metazoa</taxon>
        <taxon>Chordata</taxon>
        <taxon>Craniata</taxon>
        <taxon>Vertebrata</taxon>
        <taxon>Euteleostomi</taxon>
        <taxon>Mammalia</taxon>
        <taxon>Eutheria</taxon>
        <taxon>Laurasiatheria</taxon>
        <taxon>Chiroptera</taxon>
        <taxon>Yinpterochiroptera</taxon>
        <taxon>Pteropodoidea</taxon>
        <taxon>Pteropodidae</taxon>
        <taxon>Pteropodinae</taxon>
        <taxon>Pteropus</taxon>
    </lineage>
</organism>
<dbReference type="Pfam" id="PF00447">
    <property type="entry name" value="HSF_DNA-bind"/>
    <property type="match status" value="1"/>
</dbReference>
<dbReference type="PANTHER" id="PTHR10015">
    <property type="entry name" value="HEAT SHOCK TRANSCRIPTION FACTOR"/>
    <property type="match status" value="1"/>
</dbReference>
<feature type="compositionally biased region" description="Polar residues" evidence="8">
    <location>
        <begin position="145"/>
        <end position="162"/>
    </location>
</feature>
<feature type="region of interest" description="Disordered" evidence="8">
    <location>
        <begin position="238"/>
        <end position="261"/>
    </location>
</feature>
<evidence type="ECO:0000256" key="8">
    <source>
        <dbReference type="SAM" id="MobiDB-lite"/>
    </source>
</evidence>
<accession>L5KJ58</accession>
<feature type="region of interest" description="Disordered" evidence="8">
    <location>
        <begin position="105"/>
        <end position="195"/>
    </location>
</feature>
<dbReference type="EMBL" id="KB030676">
    <property type="protein sequence ID" value="ELK11362.1"/>
    <property type="molecule type" value="Genomic_DNA"/>
</dbReference>
<dbReference type="InterPro" id="IPR036388">
    <property type="entry name" value="WH-like_DNA-bd_sf"/>
</dbReference>
<feature type="domain" description="HSF-type DNA-binding" evidence="9">
    <location>
        <begin position="2"/>
        <end position="98"/>
    </location>
</feature>
<feature type="compositionally biased region" description="Basic and acidic residues" evidence="8">
    <location>
        <begin position="168"/>
        <end position="177"/>
    </location>
</feature>
<evidence type="ECO:0000256" key="3">
    <source>
        <dbReference type="ARBA" id="ARBA00023015"/>
    </source>
</evidence>
<proteinExistence type="inferred from homology"/>
<dbReference type="InterPro" id="IPR036390">
    <property type="entry name" value="WH_DNA-bd_sf"/>
</dbReference>
<evidence type="ECO:0000256" key="5">
    <source>
        <dbReference type="ARBA" id="ARBA00023163"/>
    </source>
</evidence>
<evidence type="ECO:0000259" key="9">
    <source>
        <dbReference type="SMART" id="SM00415"/>
    </source>
</evidence>
<dbReference type="GO" id="GO:0005634">
    <property type="term" value="C:nucleus"/>
    <property type="evidence" value="ECO:0007669"/>
    <property type="project" value="UniProtKB-SubCell"/>
</dbReference>
<keyword evidence="11" id="KW-1185">Reference proteome</keyword>
<keyword evidence="10" id="KW-0346">Stress response</keyword>
<dbReference type="AlphaFoldDB" id="L5KJ58"/>
<evidence type="ECO:0000256" key="6">
    <source>
        <dbReference type="ARBA" id="ARBA00023242"/>
    </source>
</evidence>
<feature type="compositionally biased region" description="Acidic residues" evidence="8">
    <location>
        <begin position="247"/>
        <end position="259"/>
    </location>
</feature>
<evidence type="ECO:0000313" key="10">
    <source>
        <dbReference type="EMBL" id="ELK11362.1"/>
    </source>
</evidence>
<evidence type="ECO:0000256" key="4">
    <source>
        <dbReference type="ARBA" id="ARBA00023125"/>
    </source>
</evidence>
<dbReference type="Gene3D" id="1.10.10.10">
    <property type="entry name" value="Winged helix-like DNA-binding domain superfamily/Winged helix DNA-binding domain"/>
    <property type="match status" value="1"/>
</dbReference>
<dbReference type="GO" id="GO:0043565">
    <property type="term" value="F:sequence-specific DNA binding"/>
    <property type="evidence" value="ECO:0007669"/>
    <property type="project" value="InterPro"/>
</dbReference>
<dbReference type="Proteomes" id="UP000010552">
    <property type="component" value="Unassembled WGS sequence"/>
</dbReference>
<keyword evidence="4" id="KW-0238">DNA-binding</keyword>
<reference evidence="11" key="1">
    <citation type="journal article" date="2013" name="Science">
        <title>Comparative analysis of bat genomes provides insight into the evolution of flight and immunity.</title>
        <authorList>
            <person name="Zhang G."/>
            <person name="Cowled C."/>
            <person name="Shi Z."/>
            <person name="Huang Z."/>
            <person name="Bishop-Lilly K.A."/>
            <person name="Fang X."/>
            <person name="Wynne J.W."/>
            <person name="Xiong Z."/>
            <person name="Baker M.L."/>
            <person name="Zhao W."/>
            <person name="Tachedjian M."/>
            <person name="Zhu Y."/>
            <person name="Zhou P."/>
            <person name="Jiang X."/>
            <person name="Ng J."/>
            <person name="Yang L."/>
            <person name="Wu L."/>
            <person name="Xiao J."/>
            <person name="Feng Y."/>
            <person name="Chen Y."/>
            <person name="Sun X."/>
            <person name="Zhang Y."/>
            <person name="Marsh G.A."/>
            <person name="Crameri G."/>
            <person name="Broder C.C."/>
            <person name="Frey K.G."/>
            <person name="Wang L.F."/>
            <person name="Wang J."/>
        </authorList>
    </citation>
    <scope>NUCLEOTIDE SEQUENCE [LARGE SCALE GENOMIC DNA]</scope>
</reference>
<evidence type="ECO:0000313" key="11">
    <source>
        <dbReference type="Proteomes" id="UP000010552"/>
    </source>
</evidence>
<evidence type="ECO:0000256" key="2">
    <source>
        <dbReference type="ARBA" id="ARBA00006403"/>
    </source>
</evidence>
<sequence>MIVEDDAFTSVSWNDAGDTVVIKEDLFQREVLRRRGADQIFETDSLKSFIRLLNLHGFSKIRPRGPSVYRSGKNRIMIYRNSNFQRDKPQLIDNIKRKGHLMITALPGTSSTPKKKKEVAAPTRRSLRIQLKQRSKGGNARAQKTDPNVQGSSGTRSFTLPSYVSFDNRARRAREEPYSSEPAGPSGEGTSRNVRLAPTATATRDGAGEEPTGPPDFNSVMSLYNTCYSMLMAALSATAPTDAPEGQAEEEEQVEEENSSDYKCALCEQFKDKTGP</sequence>
<dbReference type="FunFam" id="1.10.10.10:FF:000349">
    <property type="entry name" value="Heat shock transcription factor, Y-linked"/>
    <property type="match status" value="1"/>
</dbReference>
<comment type="subcellular location">
    <subcellularLocation>
        <location evidence="1">Nucleus</location>
    </subcellularLocation>
</comment>
<keyword evidence="5" id="KW-0804">Transcription</keyword>
<evidence type="ECO:0000256" key="1">
    <source>
        <dbReference type="ARBA" id="ARBA00004123"/>
    </source>
</evidence>
<keyword evidence="6" id="KW-0539">Nucleus</keyword>
<dbReference type="STRING" id="9402.L5KJ58"/>
<dbReference type="InterPro" id="IPR000232">
    <property type="entry name" value="HSF_DNA-bd"/>
</dbReference>
<feature type="compositionally biased region" description="Basic residues" evidence="8">
    <location>
        <begin position="125"/>
        <end position="135"/>
    </location>
</feature>